<dbReference type="Proteomes" id="UP000010808">
    <property type="component" value="Chromosome"/>
</dbReference>
<evidence type="ECO:0000256" key="7">
    <source>
        <dbReference type="ARBA" id="ARBA00022840"/>
    </source>
</evidence>
<keyword evidence="3" id="KW-0597">Phosphoprotein</keyword>
<dbReference type="InterPro" id="IPR003661">
    <property type="entry name" value="HisK_dim/P_dom"/>
</dbReference>
<keyword evidence="5" id="KW-0547">Nucleotide-binding</keyword>
<dbReference type="SUPFAM" id="SSF55874">
    <property type="entry name" value="ATPase domain of HSP90 chaperone/DNA topoisomerase II/histidine kinase"/>
    <property type="match status" value="1"/>
</dbReference>
<dbReference type="InterPro" id="IPR003594">
    <property type="entry name" value="HATPase_dom"/>
</dbReference>
<dbReference type="STRING" id="1121451.DESAM_21848"/>
<dbReference type="eggNOG" id="COG4191">
    <property type="taxonomic scope" value="Bacteria"/>
</dbReference>
<name>L0REZ0_9BACT</name>
<evidence type="ECO:0000256" key="1">
    <source>
        <dbReference type="ARBA" id="ARBA00000085"/>
    </source>
</evidence>
<dbReference type="Gene3D" id="6.10.340.10">
    <property type="match status" value="1"/>
</dbReference>
<keyword evidence="10" id="KW-0812">Transmembrane</keyword>
<dbReference type="PANTHER" id="PTHR43065:SF10">
    <property type="entry name" value="PEROXIDE STRESS-ACTIVATED HISTIDINE KINASE MAK3"/>
    <property type="match status" value="1"/>
</dbReference>
<evidence type="ECO:0000259" key="11">
    <source>
        <dbReference type="PROSITE" id="PS50109"/>
    </source>
</evidence>
<keyword evidence="9" id="KW-0175">Coiled coil</keyword>
<evidence type="ECO:0000313" key="13">
    <source>
        <dbReference type="Proteomes" id="UP000010808"/>
    </source>
</evidence>
<feature type="coiled-coil region" evidence="9">
    <location>
        <begin position="275"/>
        <end position="309"/>
    </location>
</feature>
<dbReference type="InterPro" id="IPR036890">
    <property type="entry name" value="HATPase_C_sf"/>
</dbReference>
<feature type="domain" description="Histidine kinase" evidence="11">
    <location>
        <begin position="593"/>
        <end position="801"/>
    </location>
</feature>
<dbReference type="CDD" id="cd00082">
    <property type="entry name" value="HisKA"/>
    <property type="match status" value="1"/>
</dbReference>
<comment type="catalytic activity">
    <reaction evidence="1">
        <text>ATP + protein L-histidine = ADP + protein N-phospho-L-histidine.</text>
        <dbReference type="EC" id="2.7.13.3"/>
    </reaction>
</comment>
<sequence>MTSFKPKNIQAKFLIGIGAIVLTIGIFFASGMYFHLSSLLDSQVKGKADLIFNQVGAVQSYVREVLRPEVRAVIAEDEFIIEAMSSSYISRAIMQRVASDDKEYHYRRVAENARNPLFEMNAEESRLLGYFRKHPDEKYWEGYRKLGGVEYFVKARPVVFKKSCLTCHGVSKDAPAVLLSRYGDKRGFGHKENSVGGLVIVGVPVEKAVAGINKTTARYAILYGCVMIFLFVLIQFFFNRLVMGNIRNLSRKFHTLLKDEDKSEVLDKIVHGDEIEEVAQGIEELGEHLHQAQEQLREHSENMEQMVEVRTDELKKEVHERRADVDLFVRLLDGFNKSFTRREMWQFALPLLVQRFNAESATFICMVASHNHFSWPESTPKPALPENWREILTEVKPVFEKNRGFIPVAASENLTEGIFCLVWDESVEISRQDQDVLRAIGQQMGIAMENINALNNLLHQKDVLQAIVEGMGDPVLFVDGNCNIILANEAARILAGSFSGVPSDVECAGLFLEGAVLERCSSESGLKCHDNLPCKIALDDGRSFSVSVFPIEESGEKQGRRVVCIRDITQEKQMLVRMQQSEKLATVGKLAAGLAHEINNPLGVIKCYGELLKDGLANPDVLADLDIILKHASQAQNVLQDLLNFARPRPIELAELDLAGAVANAVGVFRVQAEKNGVQVLYFVDENLPSITTNAQAIEQILANLLNNGLDAVKPGSGVIDISLYSSGEEEVLLRVADNGSGLDRESIGNIFDPFFTTKEVGKGTGLGLAVVYGLVKDLGGRIEVENDNGAVFSVYLPAEKGGQ</sequence>
<evidence type="ECO:0000256" key="2">
    <source>
        <dbReference type="ARBA" id="ARBA00012438"/>
    </source>
</evidence>
<dbReference type="Gene3D" id="1.10.287.130">
    <property type="match status" value="1"/>
</dbReference>
<keyword evidence="10" id="KW-0472">Membrane</keyword>
<protein>
    <recommendedName>
        <fullName evidence="2">histidine kinase</fullName>
        <ecNumber evidence="2">2.7.13.3</ecNumber>
    </recommendedName>
</protein>
<dbReference type="SUPFAM" id="SSF55785">
    <property type="entry name" value="PYP-like sensor domain (PAS domain)"/>
    <property type="match status" value="1"/>
</dbReference>
<evidence type="ECO:0000256" key="4">
    <source>
        <dbReference type="ARBA" id="ARBA00022679"/>
    </source>
</evidence>
<dbReference type="InterPro" id="IPR035965">
    <property type="entry name" value="PAS-like_dom_sf"/>
</dbReference>
<dbReference type="Gene3D" id="3.30.565.10">
    <property type="entry name" value="Histidine kinase-like ATPase, C-terminal domain"/>
    <property type="match status" value="1"/>
</dbReference>
<feature type="transmembrane region" description="Helical" evidence="10">
    <location>
        <begin position="12"/>
        <end position="34"/>
    </location>
</feature>
<dbReference type="AlphaFoldDB" id="L0REZ0"/>
<dbReference type="SMART" id="SM00387">
    <property type="entry name" value="HATPase_c"/>
    <property type="match status" value="1"/>
</dbReference>
<dbReference type="OrthoDB" id="9805967at2"/>
<evidence type="ECO:0000256" key="5">
    <source>
        <dbReference type="ARBA" id="ARBA00022741"/>
    </source>
</evidence>
<keyword evidence="8" id="KW-0902">Two-component regulatory system</keyword>
<dbReference type="InterPro" id="IPR036097">
    <property type="entry name" value="HisK_dim/P_sf"/>
</dbReference>
<keyword evidence="6 12" id="KW-0418">Kinase</keyword>
<keyword evidence="10" id="KW-1133">Transmembrane helix</keyword>
<keyword evidence="13" id="KW-1185">Reference proteome</keyword>
<dbReference type="Pfam" id="PF00512">
    <property type="entry name" value="HisKA"/>
    <property type="match status" value="1"/>
</dbReference>
<dbReference type="GO" id="GO:0005524">
    <property type="term" value="F:ATP binding"/>
    <property type="evidence" value="ECO:0007669"/>
    <property type="project" value="UniProtKB-KW"/>
</dbReference>
<dbReference type="PATRIC" id="fig|1121451.3.peg.2079"/>
<dbReference type="PRINTS" id="PR00344">
    <property type="entry name" value="BCTRLSENSOR"/>
</dbReference>
<dbReference type="InterPro" id="IPR021796">
    <property type="entry name" value="Tll0287-like_dom"/>
</dbReference>
<keyword evidence="7" id="KW-0067">ATP-binding</keyword>
<dbReference type="RefSeq" id="WP_015336722.1">
    <property type="nucleotide sequence ID" value="NC_020055.1"/>
</dbReference>
<dbReference type="SMART" id="SM00388">
    <property type="entry name" value="HisKA"/>
    <property type="match status" value="1"/>
</dbReference>
<dbReference type="GO" id="GO:0000155">
    <property type="term" value="F:phosphorelay sensor kinase activity"/>
    <property type="evidence" value="ECO:0007669"/>
    <property type="project" value="InterPro"/>
</dbReference>
<evidence type="ECO:0000256" key="10">
    <source>
        <dbReference type="SAM" id="Phobius"/>
    </source>
</evidence>
<gene>
    <name evidence="12" type="ORF">DESAM_21848</name>
</gene>
<dbReference type="EMBL" id="FO203522">
    <property type="protein sequence ID" value="CCO24121.1"/>
    <property type="molecule type" value="Genomic_DNA"/>
</dbReference>
<evidence type="ECO:0000313" key="12">
    <source>
        <dbReference type="EMBL" id="CCO24121.1"/>
    </source>
</evidence>
<feature type="transmembrane region" description="Helical" evidence="10">
    <location>
        <begin position="220"/>
        <end position="242"/>
    </location>
</feature>
<organism evidence="12 13">
    <name type="scientific">Maridesulfovibrio hydrothermalis AM13 = DSM 14728</name>
    <dbReference type="NCBI Taxonomy" id="1121451"/>
    <lineage>
        <taxon>Bacteria</taxon>
        <taxon>Pseudomonadati</taxon>
        <taxon>Thermodesulfobacteriota</taxon>
        <taxon>Desulfovibrionia</taxon>
        <taxon>Desulfovibrionales</taxon>
        <taxon>Desulfovibrionaceae</taxon>
        <taxon>Maridesulfovibrio</taxon>
    </lineage>
</organism>
<dbReference type="EC" id="2.7.13.3" evidence="2"/>
<evidence type="ECO:0000256" key="8">
    <source>
        <dbReference type="ARBA" id="ARBA00023012"/>
    </source>
</evidence>
<dbReference type="Pfam" id="PF11845">
    <property type="entry name" value="Tll0287-like"/>
    <property type="match status" value="1"/>
</dbReference>
<reference evidence="12 13" key="1">
    <citation type="submission" date="2012-10" db="EMBL/GenBank/DDBJ databases">
        <authorList>
            <person name="Genoscope - CEA"/>
        </authorList>
    </citation>
    <scope>NUCLEOTIDE SEQUENCE [LARGE SCALE GENOMIC DNA]</scope>
    <source>
        <strain evidence="13">AM13 / DSM 14728</strain>
    </source>
</reference>
<dbReference type="SUPFAM" id="SSF47384">
    <property type="entry name" value="Homodimeric domain of signal transducing histidine kinase"/>
    <property type="match status" value="1"/>
</dbReference>
<accession>L0REZ0</accession>
<evidence type="ECO:0000256" key="6">
    <source>
        <dbReference type="ARBA" id="ARBA00022777"/>
    </source>
</evidence>
<keyword evidence="4" id="KW-0808">Transferase</keyword>
<dbReference type="HOGENOM" id="CLU_018965_0_0_7"/>
<dbReference type="Pfam" id="PF02518">
    <property type="entry name" value="HATPase_c"/>
    <property type="match status" value="1"/>
</dbReference>
<dbReference type="InterPro" id="IPR005467">
    <property type="entry name" value="His_kinase_dom"/>
</dbReference>
<dbReference type="KEGG" id="dhy:DESAM_21848"/>
<proteinExistence type="predicted"/>
<dbReference type="Gene3D" id="3.30.450.20">
    <property type="entry name" value="PAS domain"/>
    <property type="match status" value="1"/>
</dbReference>
<dbReference type="PANTHER" id="PTHR43065">
    <property type="entry name" value="SENSOR HISTIDINE KINASE"/>
    <property type="match status" value="1"/>
</dbReference>
<dbReference type="InterPro" id="IPR004358">
    <property type="entry name" value="Sig_transdc_His_kin-like_C"/>
</dbReference>
<evidence type="ECO:0000256" key="9">
    <source>
        <dbReference type="SAM" id="Coils"/>
    </source>
</evidence>
<evidence type="ECO:0000256" key="3">
    <source>
        <dbReference type="ARBA" id="ARBA00022553"/>
    </source>
</evidence>
<dbReference type="PROSITE" id="PS50109">
    <property type="entry name" value="HIS_KIN"/>
    <property type="match status" value="1"/>
</dbReference>